<evidence type="ECO:0000313" key="9">
    <source>
        <dbReference type="Proteomes" id="UP000663848"/>
    </source>
</evidence>
<keyword evidence="3 5" id="KW-1133">Transmembrane helix</keyword>
<dbReference type="Gene3D" id="1.20.1070.10">
    <property type="entry name" value="Rhodopsin 7-helix transmembrane proteins"/>
    <property type="match status" value="1"/>
</dbReference>
<feature type="domain" description="G-protein coupled receptors family 1 profile" evidence="6">
    <location>
        <begin position="1"/>
        <end position="38"/>
    </location>
</feature>
<keyword evidence="4 5" id="KW-0472">Membrane</keyword>
<evidence type="ECO:0000256" key="1">
    <source>
        <dbReference type="ARBA" id="ARBA00004370"/>
    </source>
</evidence>
<dbReference type="Proteomes" id="UP000663848">
    <property type="component" value="Unassembled WGS sequence"/>
</dbReference>
<dbReference type="InterPro" id="IPR017452">
    <property type="entry name" value="GPCR_Rhodpsn_7TM"/>
</dbReference>
<dbReference type="GO" id="GO:0016020">
    <property type="term" value="C:membrane"/>
    <property type="evidence" value="ECO:0007669"/>
    <property type="project" value="UniProtKB-SubCell"/>
</dbReference>
<name>A0A822FML4_9BILA</name>
<accession>A0A822FML4</accession>
<sequence>PFKYAPMRKVKLLSLMIAGVWILSALVSLPPILGWGRK</sequence>
<keyword evidence="2 5" id="KW-0812">Transmembrane</keyword>
<comment type="caution">
    <text evidence="8">The sequence shown here is derived from an EMBL/GenBank/DDBJ whole genome shotgun (WGS) entry which is preliminary data.</text>
</comment>
<dbReference type="PROSITE" id="PS50262">
    <property type="entry name" value="G_PROTEIN_RECEP_F1_2"/>
    <property type="match status" value="1"/>
</dbReference>
<feature type="transmembrane region" description="Helical" evidence="5">
    <location>
        <begin position="12"/>
        <end position="33"/>
    </location>
</feature>
<reference evidence="8" key="1">
    <citation type="submission" date="2021-02" db="EMBL/GenBank/DDBJ databases">
        <authorList>
            <person name="Nowell W R."/>
        </authorList>
    </citation>
    <scope>NUCLEOTIDE SEQUENCE</scope>
</reference>
<comment type="subcellular location">
    <subcellularLocation>
        <location evidence="1">Membrane</location>
    </subcellularLocation>
</comment>
<dbReference type="EMBL" id="CAJOBR010070910">
    <property type="protein sequence ID" value="CAF5099314.1"/>
    <property type="molecule type" value="Genomic_DNA"/>
</dbReference>
<organism evidence="8 9">
    <name type="scientific">Rotaria socialis</name>
    <dbReference type="NCBI Taxonomy" id="392032"/>
    <lineage>
        <taxon>Eukaryota</taxon>
        <taxon>Metazoa</taxon>
        <taxon>Spiralia</taxon>
        <taxon>Gnathifera</taxon>
        <taxon>Rotifera</taxon>
        <taxon>Eurotatoria</taxon>
        <taxon>Bdelloidea</taxon>
        <taxon>Philodinida</taxon>
        <taxon>Philodinidae</taxon>
        <taxon>Rotaria</taxon>
    </lineage>
</organism>
<evidence type="ECO:0000313" key="8">
    <source>
        <dbReference type="EMBL" id="CAF5133365.1"/>
    </source>
</evidence>
<evidence type="ECO:0000256" key="5">
    <source>
        <dbReference type="SAM" id="Phobius"/>
    </source>
</evidence>
<feature type="non-terminal residue" evidence="8">
    <location>
        <position position="1"/>
    </location>
</feature>
<dbReference type="EMBL" id="CAJOBR010086377">
    <property type="protein sequence ID" value="CAF5133365.1"/>
    <property type="molecule type" value="Genomic_DNA"/>
</dbReference>
<evidence type="ECO:0000313" key="7">
    <source>
        <dbReference type="EMBL" id="CAF5099314.1"/>
    </source>
</evidence>
<dbReference type="AlphaFoldDB" id="A0A822FML4"/>
<evidence type="ECO:0000256" key="4">
    <source>
        <dbReference type="ARBA" id="ARBA00023136"/>
    </source>
</evidence>
<proteinExistence type="predicted"/>
<gene>
    <name evidence="7" type="ORF">QYT958_LOCUS44751</name>
    <name evidence="8" type="ORF">QYT958_LOCUS47030</name>
</gene>
<evidence type="ECO:0000256" key="2">
    <source>
        <dbReference type="ARBA" id="ARBA00022692"/>
    </source>
</evidence>
<dbReference type="SUPFAM" id="SSF81321">
    <property type="entry name" value="Family A G protein-coupled receptor-like"/>
    <property type="match status" value="1"/>
</dbReference>
<evidence type="ECO:0000259" key="6">
    <source>
        <dbReference type="PROSITE" id="PS50262"/>
    </source>
</evidence>
<protein>
    <recommendedName>
        <fullName evidence="6">G-protein coupled receptors family 1 profile domain-containing protein</fullName>
    </recommendedName>
</protein>
<evidence type="ECO:0000256" key="3">
    <source>
        <dbReference type="ARBA" id="ARBA00022989"/>
    </source>
</evidence>